<evidence type="ECO:0000313" key="1">
    <source>
        <dbReference type="EMBL" id="GGG12866.1"/>
    </source>
</evidence>
<dbReference type="AlphaFoldDB" id="A0A917FXM5"/>
<reference evidence="1" key="2">
    <citation type="submission" date="2020-09" db="EMBL/GenBank/DDBJ databases">
        <authorList>
            <person name="Sun Q."/>
            <person name="Zhou Y."/>
        </authorList>
    </citation>
    <scope>NUCLEOTIDE SEQUENCE</scope>
    <source>
        <strain evidence="1">CGMCC 1.16134</strain>
    </source>
</reference>
<name>A0A917FXM5_9BACL</name>
<comment type="caution">
    <text evidence="1">The sequence shown here is derived from an EMBL/GenBank/DDBJ whole genome shotgun (WGS) entry which is preliminary data.</text>
</comment>
<sequence length="182" mass="20062">MPWGRIIDLIEVNRHWVEGIDLLCYCHQTDSETGVMGCAKLRQELGLSGAMPICVGQSGSLSLSNALTVLDWLFSSGTKRHALCVIADSFIQDHPNKQGSYLNMIALIGVSAMAGEYRIESCRKLSGIRDQVGEKSAVEPILKLRLHQTELTNDPEMEVVNVFFKAGVFGASELKLRRTIKA</sequence>
<keyword evidence="2" id="KW-1185">Reference proteome</keyword>
<dbReference type="InterPro" id="IPR016039">
    <property type="entry name" value="Thiolase-like"/>
</dbReference>
<dbReference type="GO" id="GO:0016746">
    <property type="term" value="F:acyltransferase activity"/>
    <property type="evidence" value="ECO:0007669"/>
    <property type="project" value="InterPro"/>
</dbReference>
<evidence type="ECO:0000313" key="2">
    <source>
        <dbReference type="Proteomes" id="UP000637643"/>
    </source>
</evidence>
<dbReference type="Gene3D" id="3.40.47.10">
    <property type="match status" value="1"/>
</dbReference>
<dbReference type="EMBL" id="BMKR01000058">
    <property type="protein sequence ID" value="GGG12866.1"/>
    <property type="molecule type" value="Genomic_DNA"/>
</dbReference>
<dbReference type="Proteomes" id="UP000637643">
    <property type="component" value="Unassembled WGS sequence"/>
</dbReference>
<accession>A0A917FXM5</accession>
<organism evidence="1 2">
    <name type="scientific">Paenibacillus albidus</name>
    <dbReference type="NCBI Taxonomy" id="2041023"/>
    <lineage>
        <taxon>Bacteria</taxon>
        <taxon>Bacillati</taxon>
        <taxon>Bacillota</taxon>
        <taxon>Bacilli</taxon>
        <taxon>Bacillales</taxon>
        <taxon>Paenibacillaceae</taxon>
        <taxon>Paenibacillus</taxon>
    </lineage>
</organism>
<reference evidence="1" key="1">
    <citation type="journal article" date="2014" name="Int. J. Syst. Evol. Microbiol.">
        <title>Complete genome sequence of Corynebacterium casei LMG S-19264T (=DSM 44701T), isolated from a smear-ripened cheese.</title>
        <authorList>
            <consortium name="US DOE Joint Genome Institute (JGI-PGF)"/>
            <person name="Walter F."/>
            <person name="Albersmeier A."/>
            <person name="Kalinowski J."/>
            <person name="Ruckert C."/>
        </authorList>
    </citation>
    <scope>NUCLEOTIDE SEQUENCE</scope>
    <source>
        <strain evidence="1">CGMCC 1.16134</strain>
    </source>
</reference>
<gene>
    <name evidence="1" type="ORF">GCM10010912_66620</name>
</gene>
<proteinExistence type="predicted"/>
<protein>
    <submittedName>
        <fullName evidence="1">Uncharacterized protein</fullName>
    </submittedName>
</protein>